<accession>A0A8K0RB51</accession>
<feature type="chain" id="PRO_5035464531" description="DUF7888 domain-containing protein" evidence="1">
    <location>
        <begin position="21"/>
        <end position="181"/>
    </location>
</feature>
<dbReference type="PANTHER" id="PTHR40845:SF1">
    <property type="match status" value="1"/>
</dbReference>
<feature type="signal peptide" evidence="1">
    <location>
        <begin position="1"/>
        <end position="20"/>
    </location>
</feature>
<evidence type="ECO:0000256" key="1">
    <source>
        <dbReference type="SAM" id="SignalP"/>
    </source>
</evidence>
<gene>
    <name evidence="3" type="ORF">FB567DRAFT_590007</name>
</gene>
<comment type="caution">
    <text evidence="3">The sequence shown here is derived from an EMBL/GenBank/DDBJ whole genome shotgun (WGS) entry which is preliminary data.</text>
</comment>
<name>A0A8K0RB51_9PLEO</name>
<dbReference type="OrthoDB" id="3641472at2759"/>
<dbReference type="Pfam" id="PF25411">
    <property type="entry name" value="DUF7888"/>
    <property type="match status" value="1"/>
</dbReference>
<feature type="domain" description="DUF7888" evidence="2">
    <location>
        <begin position="56"/>
        <end position="178"/>
    </location>
</feature>
<dbReference type="AlphaFoldDB" id="A0A8K0RB51"/>
<evidence type="ECO:0000259" key="2">
    <source>
        <dbReference type="Pfam" id="PF25411"/>
    </source>
</evidence>
<keyword evidence="4" id="KW-1185">Reference proteome</keyword>
<sequence>MHFSKISCLSILALANSAIAVPTPIEDVETSMEVNQDANVLEKRFGPIVIVLAKVIGGQLLAGAAKAGVDIAKAKLEPEGPKFSDFDKAREAFTQELAKDLYDKRYPAAVKGIACYNGPYEFSKGANYEGPINVKFKWDIYNTDYDCFEMISGSVTNKGDGGYINTAEYGTCSFNKGTYSC</sequence>
<evidence type="ECO:0000313" key="4">
    <source>
        <dbReference type="Proteomes" id="UP000813461"/>
    </source>
</evidence>
<keyword evidence="1" id="KW-0732">Signal</keyword>
<organism evidence="3 4">
    <name type="scientific">Paraphoma chrysanthemicola</name>
    <dbReference type="NCBI Taxonomy" id="798071"/>
    <lineage>
        <taxon>Eukaryota</taxon>
        <taxon>Fungi</taxon>
        <taxon>Dikarya</taxon>
        <taxon>Ascomycota</taxon>
        <taxon>Pezizomycotina</taxon>
        <taxon>Dothideomycetes</taxon>
        <taxon>Pleosporomycetidae</taxon>
        <taxon>Pleosporales</taxon>
        <taxon>Pleosporineae</taxon>
        <taxon>Phaeosphaeriaceae</taxon>
        <taxon>Paraphoma</taxon>
    </lineage>
</organism>
<proteinExistence type="predicted"/>
<evidence type="ECO:0000313" key="3">
    <source>
        <dbReference type="EMBL" id="KAH7090625.1"/>
    </source>
</evidence>
<dbReference type="PANTHER" id="PTHR40845">
    <property type="match status" value="1"/>
</dbReference>
<dbReference type="InterPro" id="IPR057210">
    <property type="entry name" value="DUF7888"/>
</dbReference>
<reference evidence="3" key="1">
    <citation type="journal article" date="2021" name="Nat. Commun.">
        <title>Genetic determinants of endophytism in the Arabidopsis root mycobiome.</title>
        <authorList>
            <person name="Mesny F."/>
            <person name="Miyauchi S."/>
            <person name="Thiergart T."/>
            <person name="Pickel B."/>
            <person name="Atanasova L."/>
            <person name="Karlsson M."/>
            <person name="Huettel B."/>
            <person name="Barry K.W."/>
            <person name="Haridas S."/>
            <person name="Chen C."/>
            <person name="Bauer D."/>
            <person name="Andreopoulos W."/>
            <person name="Pangilinan J."/>
            <person name="LaButti K."/>
            <person name="Riley R."/>
            <person name="Lipzen A."/>
            <person name="Clum A."/>
            <person name="Drula E."/>
            <person name="Henrissat B."/>
            <person name="Kohler A."/>
            <person name="Grigoriev I.V."/>
            <person name="Martin F.M."/>
            <person name="Hacquard S."/>
        </authorList>
    </citation>
    <scope>NUCLEOTIDE SEQUENCE</scope>
    <source>
        <strain evidence="3">MPI-SDFR-AT-0120</strain>
    </source>
</reference>
<dbReference type="Proteomes" id="UP000813461">
    <property type="component" value="Unassembled WGS sequence"/>
</dbReference>
<protein>
    <recommendedName>
        <fullName evidence="2">DUF7888 domain-containing protein</fullName>
    </recommendedName>
</protein>
<dbReference type="EMBL" id="JAGMVJ010000005">
    <property type="protein sequence ID" value="KAH7090625.1"/>
    <property type="molecule type" value="Genomic_DNA"/>
</dbReference>